<dbReference type="EMBL" id="CAAALY010022170">
    <property type="protein sequence ID" value="VEL14740.1"/>
    <property type="molecule type" value="Genomic_DNA"/>
</dbReference>
<accession>A0A448WLH8</accession>
<comment type="caution">
    <text evidence="1">The sequence shown here is derived from an EMBL/GenBank/DDBJ whole genome shotgun (WGS) entry which is preliminary data.</text>
</comment>
<organism evidence="1 2">
    <name type="scientific">Protopolystoma xenopodis</name>
    <dbReference type="NCBI Taxonomy" id="117903"/>
    <lineage>
        <taxon>Eukaryota</taxon>
        <taxon>Metazoa</taxon>
        <taxon>Spiralia</taxon>
        <taxon>Lophotrochozoa</taxon>
        <taxon>Platyhelminthes</taxon>
        <taxon>Monogenea</taxon>
        <taxon>Polyopisthocotylea</taxon>
        <taxon>Polystomatidea</taxon>
        <taxon>Polystomatidae</taxon>
        <taxon>Protopolystoma</taxon>
    </lineage>
</organism>
<protein>
    <submittedName>
        <fullName evidence="1">Uncharacterized protein</fullName>
    </submittedName>
</protein>
<proteinExistence type="predicted"/>
<reference evidence="1" key="1">
    <citation type="submission" date="2018-11" db="EMBL/GenBank/DDBJ databases">
        <authorList>
            <consortium name="Pathogen Informatics"/>
        </authorList>
    </citation>
    <scope>NUCLEOTIDE SEQUENCE</scope>
</reference>
<sequence>MNHNLAHSHPITRCEVWTCRTLQVLVPAPHGLSHPPQLKVLLQYRAKLARLSDTIVHFANSDRFTQSKASQPTNHPARRPILHPIVSLFSFGRGNFLPAGQTWALLGWNARSVSGPVVQLNNNSKLAVGDLYGTAKSVLLTVMQNLLIE</sequence>
<keyword evidence="2" id="KW-1185">Reference proteome</keyword>
<evidence type="ECO:0000313" key="1">
    <source>
        <dbReference type="EMBL" id="VEL14740.1"/>
    </source>
</evidence>
<dbReference type="AlphaFoldDB" id="A0A448WLH8"/>
<gene>
    <name evidence="1" type="ORF">PXEA_LOCUS8180</name>
</gene>
<name>A0A448WLH8_9PLAT</name>
<evidence type="ECO:0000313" key="2">
    <source>
        <dbReference type="Proteomes" id="UP000784294"/>
    </source>
</evidence>
<dbReference type="Proteomes" id="UP000784294">
    <property type="component" value="Unassembled WGS sequence"/>
</dbReference>